<gene>
    <name evidence="3" type="primary">purE</name>
    <name evidence="8" type="ORF">AO370_0091</name>
</gene>
<sequence>MSNTQHAPSPAPITSPTGTPKVGIIMGSQSDWATMSLSAQILADFGIPFECLVVSAHRTPDKLFDYAKTAKDKGLKVIIAGAGGAAHLPGMCASQTPLPVLGVPVKSSTLSGWDSLLSIVQMPKGVAVGTLAIGDAGAFNAGLLAIQILAIDDDALATKLNQFRQKQTQTVLKSPHPGIVNHQ</sequence>
<dbReference type="EC" id="5.4.99.18" evidence="3 4"/>
<comment type="function">
    <text evidence="3 4">Catalyzes the conversion of N5-carboxyaminoimidazole ribonucleotide (N5-CAIR) to 4-carboxy-5-aminoimidazole ribonucleotide (CAIR).</text>
</comment>
<evidence type="ECO:0000256" key="3">
    <source>
        <dbReference type="HAMAP-Rule" id="MF_01929"/>
    </source>
</evidence>
<evidence type="ECO:0000313" key="8">
    <source>
        <dbReference type="EMBL" id="OAV27928.1"/>
    </source>
</evidence>
<keyword evidence="1 3" id="KW-0658">Purine biosynthesis</keyword>
<protein>
    <recommendedName>
        <fullName evidence="3 4">N5-carboxyaminoimidazole ribonucleotide mutase</fullName>
        <shortName evidence="3 4">N5-CAIR mutase</shortName>
        <ecNumber evidence="3 4">5.4.99.18</ecNumber>
    </recommendedName>
    <alternativeName>
        <fullName evidence="3">5-(carboxyamino)imidazole ribonucleotide mutase</fullName>
    </alternativeName>
</protein>
<dbReference type="PIRSF" id="PIRSF001338">
    <property type="entry name" value="AIR_carboxylase"/>
    <property type="match status" value="1"/>
</dbReference>
<dbReference type="InterPro" id="IPR000031">
    <property type="entry name" value="PurE_dom"/>
</dbReference>
<dbReference type="RefSeq" id="WP_064601823.1">
    <property type="nucleotide sequence ID" value="NZ_LXHQ01000008.1"/>
</dbReference>
<evidence type="ECO:0000259" key="7">
    <source>
        <dbReference type="SMART" id="SM01001"/>
    </source>
</evidence>
<evidence type="ECO:0000256" key="4">
    <source>
        <dbReference type="PIRNR" id="PIRNR001338"/>
    </source>
</evidence>
<evidence type="ECO:0000256" key="6">
    <source>
        <dbReference type="SAM" id="MobiDB-lite"/>
    </source>
</evidence>
<dbReference type="PANTHER" id="PTHR23046:SF2">
    <property type="entry name" value="PHOSPHORIBOSYLAMINOIMIDAZOLE CARBOXYLASE"/>
    <property type="match status" value="1"/>
</dbReference>
<dbReference type="SMART" id="SM01001">
    <property type="entry name" value="AIRC"/>
    <property type="match status" value="1"/>
</dbReference>
<dbReference type="InterPro" id="IPR024694">
    <property type="entry name" value="PurE_prokaryotes"/>
</dbReference>
<feature type="binding site" evidence="3 5">
    <location>
        <position position="58"/>
    </location>
    <ligand>
        <name>substrate</name>
    </ligand>
</feature>
<evidence type="ECO:0000256" key="5">
    <source>
        <dbReference type="PIRSR" id="PIRSR001338-1"/>
    </source>
</evidence>
<feature type="compositionally biased region" description="Polar residues" evidence="6">
    <location>
        <begin position="1"/>
        <end position="18"/>
    </location>
</feature>
<dbReference type="SUPFAM" id="SSF52255">
    <property type="entry name" value="N5-CAIR mutase (phosphoribosylaminoimidazole carboxylase, PurE)"/>
    <property type="match status" value="1"/>
</dbReference>
<name>A0AB36DQX4_MORCA</name>
<dbReference type="Proteomes" id="UP000078295">
    <property type="component" value="Unassembled WGS sequence"/>
</dbReference>
<dbReference type="GO" id="GO:0006189">
    <property type="term" value="P:'de novo' IMP biosynthetic process"/>
    <property type="evidence" value="ECO:0007669"/>
    <property type="project" value="UniProtKB-UniRule"/>
</dbReference>
<dbReference type="HAMAP" id="MF_01929">
    <property type="entry name" value="PurE_classI"/>
    <property type="match status" value="1"/>
</dbReference>
<dbReference type="NCBIfam" id="TIGR01162">
    <property type="entry name" value="purE"/>
    <property type="match status" value="1"/>
</dbReference>
<feature type="region of interest" description="Disordered" evidence="6">
    <location>
        <begin position="1"/>
        <end position="20"/>
    </location>
</feature>
<dbReference type="PANTHER" id="PTHR23046">
    <property type="entry name" value="PHOSPHORIBOSYLAMINOIMIDAZOLE CARBOXYLASE CATALYTIC SUBUNIT"/>
    <property type="match status" value="1"/>
</dbReference>
<reference evidence="8 9" key="1">
    <citation type="journal article" date="2016" name="Genome Biol. Evol.">
        <title>Comparative Genomic Analyses of the Moraxella catarrhalis Serosensitive and Seroresistant Lineages Demonstrate Their Independent Evolution.</title>
        <authorList>
            <person name="Earl J.P."/>
            <person name="de Vries S.P."/>
            <person name="Ahmed A."/>
            <person name="Powell E."/>
            <person name="Schultz M.P."/>
            <person name="Hermans P.W."/>
            <person name="Hill D.J."/>
            <person name="Zhou Z."/>
            <person name="Constantinidou C.I."/>
            <person name="Hu F.Z."/>
            <person name="Bootsma H.J."/>
            <person name="Ehrlich G.D."/>
        </authorList>
    </citation>
    <scope>NUCLEOTIDE SEQUENCE [LARGE SCALE GENOMIC DNA]</scope>
    <source>
        <strain evidence="8 9">F23</strain>
    </source>
</reference>
<dbReference type="AlphaFoldDB" id="A0AB36DQX4"/>
<evidence type="ECO:0000256" key="2">
    <source>
        <dbReference type="ARBA" id="ARBA00023235"/>
    </source>
</evidence>
<evidence type="ECO:0000256" key="1">
    <source>
        <dbReference type="ARBA" id="ARBA00022755"/>
    </source>
</evidence>
<comment type="similarity">
    <text evidence="3">Belongs to the AIR carboxylase family. Class I subfamily.</text>
</comment>
<comment type="catalytic activity">
    <reaction evidence="3 4">
        <text>5-carboxyamino-1-(5-phospho-D-ribosyl)imidazole + H(+) = 5-amino-1-(5-phospho-D-ribosyl)imidazole-4-carboxylate</text>
        <dbReference type="Rhea" id="RHEA:13193"/>
        <dbReference type="ChEBI" id="CHEBI:15378"/>
        <dbReference type="ChEBI" id="CHEBI:58730"/>
        <dbReference type="ChEBI" id="CHEBI:77657"/>
        <dbReference type="EC" id="5.4.99.18"/>
    </reaction>
</comment>
<dbReference type="GO" id="GO:0016829">
    <property type="term" value="F:lyase activity"/>
    <property type="evidence" value="ECO:0007669"/>
    <property type="project" value="UniProtKB-KW"/>
</dbReference>
<proteinExistence type="inferred from homology"/>
<comment type="caution">
    <text evidence="8">The sequence shown here is derived from an EMBL/GenBank/DDBJ whole genome shotgun (WGS) entry which is preliminary data.</text>
</comment>
<accession>A0AB36DQX4</accession>
<feature type="domain" description="PurE" evidence="7">
    <location>
        <begin position="20"/>
        <end position="171"/>
    </location>
</feature>
<comment type="pathway">
    <text evidence="3 4">Purine metabolism; IMP biosynthesis via de novo pathway; 5-amino-1-(5-phospho-D-ribosyl)imidazole-4-carboxylate from 5-amino-1-(5-phospho-D-ribosyl)imidazole (N5-CAIR route): step 2/2.</text>
</comment>
<keyword evidence="8" id="KW-0456">Lyase</keyword>
<dbReference type="EMBL" id="LXHQ01000008">
    <property type="protein sequence ID" value="OAV27928.1"/>
    <property type="molecule type" value="Genomic_DNA"/>
</dbReference>
<organism evidence="8 9">
    <name type="scientific">Moraxella catarrhalis</name>
    <name type="common">Branhamella catarrhalis</name>
    <dbReference type="NCBI Taxonomy" id="480"/>
    <lineage>
        <taxon>Bacteria</taxon>
        <taxon>Pseudomonadati</taxon>
        <taxon>Pseudomonadota</taxon>
        <taxon>Gammaproteobacteria</taxon>
        <taxon>Moraxellales</taxon>
        <taxon>Moraxellaceae</taxon>
        <taxon>Moraxella</taxon>
    </lineage>
</organism>
<keyword evidence="2 3" id="KW-0413">Isomerase</keyword>
<dbReference type="Pfam" id="PF00731">
    <property type="entry name" value="AIRC"/>
    <property type="match status" value="1"/>
</dbReference>
<feature type="binding site" evidence="3 5">
    <location>
        <position position="31"/>
    </location>
    <ligand>
        <name>substrate</name>
    </ligand>
</feature>
<feature type="binding site" evidence="3 5">
    <location>
        <position position="28"/>
    </location>
    <ligand>
        <name>substrate</name>
    </ligand>
</feature>
<dbReference type="Gene3D" id="3.40.50.1970">
    <property type="match status" value="1"/>
</dbReference>
<dbReference type="GO" id="GO:0034023">
    <property type="term" value="F:5-(carboxyamino)imidazole ribonucleotide mutase activity"/>
    <property type="evidence" value="ECO:0007669"/>
    <property type="project" value="UniProtKB-UniRule"/>
</dbReference>
<dbReference type="InterPro" id="IPR033747">
    <property type="entry name" value="PurE_ClassI"/>
</dbReference>
<evidence type="ECO:0000313" key="9">
    <source>
        <dbReference type="Proteomes" id="UP000078295"/>
    </source>
</evidence>